<dbReference type="Proteomes" id="UP000215902">
    <property type="component" value="Unassembled WGS sequence"/>
</dbReference>
<evidence type="ECO:0000313" key="1">
    <source>
        <dbReference type="EMBL" id="PAA88854.1"/>
    </source>
</evidence>
<name>A0A267GTU9_9PLAT</name>
<protein>
    <submittedName>
        <fullName evidence="1">Uncharacterized protein</fullName>
    </submittedName>
</protein>
<dbReference type="AlphaFoldDB" id="A0A267GTU9"/>
<accession>A0A267GTU9</accession>
<keyword evidence="2" id="KW-1185">Reference proteome</keyword>
<gene>
    <name evidence="1" type="ORF">BOX15_Mlig028322g1</name>
</gene>
<reference evidence="1 2" key="1">
    <citation type="submission" date="2017-06" db="EMBL/GenBank/DDBJ databases">
        <title>A platform for efficient transgenesis in Macrostomum lignano, a flatworm model organism for stem cell research.</title>
        <authorList>
            <person name="Berezikov E."/>
        </authorList>
    </citation>
    <scope>NUCLEOTIDE SEQUENCE [LARGE SCALE GENOMIC DNA]</scope>
    <source>
        <strain evidence="1">DV1</strain>
        <tissue evidence="1">Whole organism</tissue>
    </source>
</reference>
<evidence type="ECO:0000313" key="2">
    <source>
        <dbReference type="Proteomes" id="UP000215902"/>
    </source>
</evidence>
<proteinExistence type="predicted"/>
<dbReference type="EMBL" id="NIVC01000173">
    <property type="protein sequence ID" value="PAA88854.1"/>
    <property type="molecule type" value="Genomic_DNA"/>
</dbReference>
<sequence length="110" mass="12628">LNLQIHRQQFRICQVLLSMLSFSLKSEFTCLLLLSALTNLTWSFSGAANEARLGPKTDNKPIVGLTLHILDLNEDQPEGTRMKRLVDLTEPATYHCGKCPTCLCYYRRWR</sequence>
<comment type="caution">
    <text evidence="1">The sequence shown here is derived from an EMBL/GenBank/DDBJ whole genome shotgun (WGS) entry which is preliminary data.</text>
</comment>
<feature type="non-terminal residue" evidence="1">
    <location>
        <position position="1"/>
    </location>
</feature>
<organism evidence="1 2">
    <name type="scientific">Macrostomum lignano</name>
    <dbReference type="NCBI Taxonomy" id="282301"/>
    <lineage>
        <taxon>Eukaryota</taxon>
        <taxon>Metazoa</taxon>
        <taxon>Spiralia</taxon>
        <taxon>Lophotrochozoa</taxon>
        <taxon>Platyhelminthes</taxon>
        <taxon>Rhabditophora</taxon>
        <taxon>Macrostomorpha</taxon>
        <taxon>Macrostomida</taxon>
        <taxon>Macrostomidae</taxon>
        <taxon>Macrostomum</taxon>
    </lineage>
</organism>